<dbReference type="Proteomes" id="UP000623467">
    <property type="component" value="Unassembled WGS sequence"/>
</dbReference>
<gene>
    <name evidence="2" type="ORF">MSAN_00876600</name>
</gene>
<evidence type="ECO:0000256" key="1">
    <source>
        <dbReference type="SAM" id="MobiDB-lite"/>
    </source>
</evidence>
<feature type="compositionally biased region" description="Basic and acidic residues" evidence="1">
    <location>
        <begin position="108"/>
        <end position="120"/>
    </location>
</feature>
<feature type="compositionally biased region" description="Basic and acidic residues" evidence="1">
    <location>
        <begin position="40"/>
        <end position="70"/>
    </location>
</feature>
<proteinExistence type="predicted"/>
<feature type="region of interest" description="Disordered" evidence="1">
    <location>
        <begin position="1"/>
        <end position="189"/>
    </location>
</feature>
<evidence type="ECO:0000313" key="3">
    <source>
        <dbReference type="Proteomes" id="UP000623467"/>
    </source>
</evidence>
<dbReference type="AlphaFoldDB" id="A0A8H6Z0E8"/>
<feature type="region of interest" description="Disordered" evidence="1">
    <location>
        <begin position="307"/>
        <end position="336"/>
    </location>
</feature>
<name>A0A8H6Z0E8_9AGAR</name>
<keyword evidence="3" id="KW-1185">Reference proteome</keyword>
<reference evidence="2" key="1">
    <citation type="submission" date="2020-05" db="EMBL/GenBank/DDBJ databases">
        <title>Mycena genomes resolve the evolution of fungal bioluminescence.</title>
        <authorList>
            <person name="Tsai I.J."/>
        </authorList>
    </citation>
    <scope>NUCLEOTIDE SEQUENCE</scope>
    <source>
        <strain evidence="2">160909Yilan</strain>
    </source>
</reference>
<dbReference type="OrthoDB" id="3014170at2759"/>
<sequence length="525" mass="58581">MLEMPVPRSGLQTREKNKHIRPGVKAGVEKKTRRTPAEMQKARAADAAKQNKADRDREKSKQRLAALEDKQQEDDIAYANTANHPPSRTPKPTAVATVDEAGGGVKGNDIHPKNAPDSGRRFGAGQQTSKESQGYDEEEWSQQIQENGFTRSKCRDDSMVAPGGPALDDDTAEHIERPQSGKKKKGVPTASLIAIQPAPPRAPTLKELRGGSAKWHLKHLPIGTQLQFKEEVVPLACELAGSQQIAPWGKLTLSQLQSIVDRVYGKGEHTVTAESAWVGLIGYRLNDWRHGMAARPHKYITHLVESYEPSDSEDNDEDVGEEPPRDEPEDENNVNPAVAEDADAQLTTTTKHLKFNGTMAFHWKTWGDGVKKGFLQSPLLLYTLAYHLECLDDIPGAYERLDSHLESALLMSAQAVERELQFWRSGDYVHPSTKDQSAFFSIDNWDDKYEIVDTPRGKKKKLIRRATKFRSTVQDWKDTQWDNVVESAKAFMEIPSRKRGQTVSCSSSEVGDDIIDDDEVMVLSD</sequence>
<protein>
    <submittedName>
        <fullName evidence="2">Uncharacterized protein</fullName>
    </submittedName>
</protein>
<feature type="compositionally biased region" description="Polar residues" evidence="1">
    <location>
        <begin position="141"/>
        <end position="150"/>
    </location>
</feature>
<organism evidence="2 3">
    <name type="scientific">Mycena sanguinolenta</name>
    <dbReference type="NCBI Taxonomy" id="230812"/>
    <lineage>
        <taxon>Eukaryota</taxon>
        <taxon>Fungi</taxon>
        <taxon>Dikarya</taxon>
        <taxon>Basidiomycota</taxon>
        <taxon>Agaricomycotina</taxon>
        <taxon>Agaricomycetes</taxon>
        <taxon>Agaricomycetidae</taxon>
        <taxon>Agaricales</taxon>
        <taxon>Marasmiineae</taxon>
        <taxon>Mycenaceae</taxon>
        <taxon>Mycena</taxon>
    </lineage>
</organism>
<comment type="caution">
    <text evidence="2">The sequence shown here is derived from an EMBL/GenBank/DDBJ whole genome shotgun (WGS) entry which is preliminary data.</text>
</comment>
<evidence type="ECO:0000313" key="2">
    <source>
        <dbReference type="EMBL" id="KAF7368104.1"/>
    </source>
</evidence>
<dbReference type="EMBL" id="JACAZH010000005">
    <property type="protein sequence ID" value="KAF7368104.1"/>
    <property type="molecule type" value="Genomic_DNA"/>
</dbReference>
<accession>A0A8H6Z0E8</accession>
<feature type="compositionally biased region" description="Acidic residues" evidence="1">
    <location>
        <begin position="308"/>
        <end position="321"/>
    </location>
</feature>